<dbReference type="GO" id="GO:0006355">
    <property type="term" value="P:regulation of DNA-templated transcription"/>
    <property type="evidence" value="ECO:0007669"/>
    <property type="project" value="InterPro"/>
</dbReference>
<accession>A0A5N6RY39</accession>
<evidence type="ECO:0000313" key="1">
    <source>
        <dbReference type="EMBL" id="KAE8129739.1"/>
    </source>
</evidence>
<dbReference type="InterPro" id="IPR008651">
    <property type="entry name" value="Uncharacterised_HicB"/>
</dbReference>
<dbReference type="EMBL" id="QDAG01000002">
    <property type="protein sequence ID" value="KAE8129739.1"/>
    <property type="molecule type" value="Genomic_DNA"/>
</dbReference>
<comment type="caution">
    <text evidence="1">The sequence shown here is derived from an EMBL/GenBank/DDBJ whole genome shotgun (WGS) entry which is preliminary data.</text>
</comment>
<dbReference type="InterPro" id="IPR035069">
    <property type="entry name" value="TTHA1013/TTHA0281-like"/>
</dbReference>
<dbReference type="SUPFAM" id="SSF143100">
    <property type="entry name" value="TTHA1013/TTHA0281-like"/>
    <property type="match status" value="1"/>
</dbReference>
<organism evidence="1 2">
    <name type="scientific">Bifidobacterium tibiigranuli</name>
    <dbReference type="NCBI Taxonomy" id="2172043"/>
    <lineage>
        <taxon>Bacteria</taxon>
        <taxon>Bacillati</taxon>
        <taxon>Actinomycetota</taxon>
        <taxon>Actinomycetes</taxon>
        <taxon>Bifidobacteriales</taxon>
        <taxon>Bifidobacteriaceae</taxon>
        <taxon>Bifidobacterium</taxon>
    </lineage>
</organism>
<protein>
    <submittedName>
        <fullName evidence="1">Type II toxin-antitoxin system HicB family antitoxin</fullName>
    </submittedName>
</protein>
<dbReference type="InterPro" id="IPR010985">
    <property type="entry name" value="Ribbon_hlx_hlx"/>
</dbReference>
<proteinExistence type="predicted"/>
<gene>
    <name evidence="1" type="ORF">DDE84_02790</name>
</gene>
<dbReference type="AlphaFoldDB" id="A0A5N6RY39"/>
<name>A0A5N6RY39_9BIFI</name>
<sequence length="110" mass="12722">MNDIVRRYTYRIQWSDEDGEYVATVLEFSGLSWLASNELEALQGLHMVVEETVKDLQEDGERVPTPINDKHYSGKFMLRITPEEHRRLALAAAEQHVSINRYAEMKLAEA</sequence>
<evidence type="ECO:0000313" key="2">
    <source>
        <dbReference type="Proteomes" id="UP000325415"/>
    </source>
</evidence>
<keyword evidence="2" id="KW-1185">Reference proteome</keyword>
<dbReference type="Proteomes" id="UP000325415">
    <property type="component" value="Unassembled WGS sequence"/>
</dbReference>
<dbReference type="RefSeq" id="WP_152580223.1">
    <property type="nucleotide sequence ID" value="NZ_JAKVIV010000012.1"/>
</dbReference>
<reference evidence="1 2" key="1">
    <citation type="submission" date="2018-04" db="EMBL/GenBank/DDBJ databases">
        <authorList>
            <person name="Eckel V.P."/>
            <person name="Vogel R.F."/>
        </authorList>
    </citation>
    <scope>NUCLEOTIDE SEQUENCE [LARGE SCALE GENOMIC DNA]</scope>
    <source>
        <strain evidence="2">TMW 2.1764</strain>
    </source>
</reference>
<dbReference type="Gene3D" id="3.30.160.250">
    <property type="match status" value="1"/>
</dbReference>
<dbReference type="Pfam" id="PF05534">
    <property type="entry name" value="HicB"/>
    <property type="match status" value="1"/>
</dbReference>
<dbReference type="SUPFAM" id="SSF47598">
    <property type="entry name" value="Ribbon-helix-helix"/>
    <property type="match status" value="1"/>
</dbReference>
<dbReference type="GeneID" id="78126618"/>
<dbReference type="OrthoDB" id="5297106at2"/>